<dbReference type="Proteomes" id="UP001211065">
    <property type="component" value="Unassembled WGS sequence"/>
</dbReference>
<feature type="region of interest" description="Disordered" evidence="4">
    <location>
        <begin position="93"/>
        <end position="119"/>
    </location>
</feature>
<keyword evidence="7" id="KW-0347">Helicase</keyword>
<dbReference type="AlphaFoldDB" id="A0AAD5U3S2"/>
<dbReference type="InterPro" id="IPR000330">
    <property type="entry name" value="SNF2_N"/>
</dbReference>
<dbReference type="SUPFAM" id="SSF52540">
    <property type="entry name" value="P-loop containing nucleoside triphosphate hydrolases"/>
    <property type="match status" value="2"/>
</dbReference>
<gene>
    <name evidence="7" type="primary">SMARCAD1</name>
    <name evidence="7" type="ORF">HK099_001394</name>
</gene>
<dbReference type="EMBL" id="JADGJW010000139">
    <property type="protein sequence ID" value="KAJ3223206.1"/>
    <property type="molecule type" value="Genomic_DNA"/>
</dbReference>
<evidence type="ECO:0000256" key="3">
    <source>
        <dbReference type="ARBA" id="ARBA00022840"/>
    </source>
</evidence>
<dbReference type="GO" id="GO:0005524">
    <property type="term" value="F:ATP binding"/>
    <property type="evidence" value="ECO:0007669"/>
    <property type="project" value="InterPro"/>
</dbReference>
<protein>
    <submittedName>
        <fullName evidence="7">ATP-dependent helicase smarcad1</fullName>
    </submittedName>
</protein>
<comment type="caution">
    <text evidence="7">The sequence shown here is derived from an EMBL/GenBank/DDBJ whole genome shotgun (WGS) entry which is preliminary data.</text>
</comment>
<dbReference type="InterPro" id="IPR038718">
    <property type="entry name" value="SNF2-like_sf"/>
</dbReference>
<accession>A0AAD5U3S2</accession>
<dbReference type="GO" id="GO:0016787">
    <property type="term" value="F:hydrolase activity"/>
    <property type="evidence" value="ECO:0007669"/>
    <property type="project" value="UniProtKB-KW"/>
</dbReference>
<sequence>MVERDIFIPETPIEIKQKNSIFDNVSENDSIDFILNSSPNLKKEERMAKPRINKTLLKSFKNSDNYSPYQPIEVDPQLKKNFFNKFLFDAEPSDKNDSYSEESNHNTKHDIPKKRRRLVKKVDVPVESSDDELAFAQNNKNKNDPKKRRRLVKKETSCLVDFTNEEEERLLNLKNLDLNYEENALKLMQMEFLDYETNLRLLKDNENDFNLVLDILKAMSLQEEESNPKSESSEAESDTEEPDYTEFFNTCSEEDFYEATNSNAYNEWKLVYDLRPFTSNEDLRTKFIDKKKQKTIEKILFSYNTIIKSFLAVDKIILKCESIGEKVKTSLKKKYNFDLDKDLYNNLTNFKFSQPNLFTKELFLKNYQLAGVCWMSQLYAESNGCILADEMGLGKTTQIVGLLAHLLECEDVGPHLIVVPASVLENWLREFNRFCPKIKVIIYHGSQNERFQQRQDIMDKLVQFQVLVTTYNIPSSHKDERSFLRKLKFKSMILDEGHMMKNFNSNRYKHLISLNIKMRILLTGTPIQNNLSELLALLTFILPDLLTSGLTEFEQESIQQLFNLKNSNKTEDANSSFSKKVLRVKSMLTPFILRRSKCMVSKDLPKKVSEFKYCEATVTQRKVYDKVLIKAGKFNETEEKSLTEKEKKLKAEKQLKVFEEKDLLSILDISEEHEKNDKKNKKKSGKKKVASCSEKNYTSNVLMEMRKAANHPLLMREIYNEEILRKIAKAIMKEPEYLDANEEYIFEDLCVMSDFEIHQLCTKFSYTLKKFQLKSDSFLESGKVLQLKNLLPMLISKDGRTAVDERQNLIDDFTNDEENKVFLLSTKACGLGLNLTCANVVIIHDMDFNPHNDAQAEDRVHRVGQQKEVIVIRLVLKDSIEERISELADLKLKLDNEIKN</sequence>
<dbReference type="Gene3D" id="3.40.50.10810">
    <property type="entry name" value="Tandem AAA-ATPase domain"/>
    <property type="match status" value="1"/>
</dbReference>
<dbReference type="InterPro" id="IPR001650">
    <property type="entry name" value="Helicase_C-like"/>
</dbReference>
<dbReference type="PROSITE" id="PS51194">
    <property type="entry name" value="HELICASE_CTER"/>
    <property type="match status" value="1"/>
</dbReference>
<dbReference type="Pfam" id="PF00176">
    <property type="entry name" value="SNF2-rel_dom"/>
    <property type="match status" value="1"/>
</dbReference>
<name>A0AAD5U3S2_9FUNG</name>
<evidence type="ECO:0000259" key="5">
    <source>
        <dbReference type="PROSITE" id="PS51192"/>
    </source>
</evidence>
<feature type="compositionally biased region" description="Acidic residues" evidence="4">
    <location>
        <begin position="233"/>
        <end position="243"/>
    </location>
</feature>
<feature type="compositionally biased region" description="Basic and acidic residues" evidence="4">
    <location>
        <begin position="93"/>
        <end position="110"/>
    </location>
</feature>
<keyword evidence="3" id="KW-0067">ATP-binding</keyword>
<keyword evidence="1" id="KW-0547">Nucleotide-binding</keyword>
<dbReference type="SMART" id="SM00487">
    <property type="entry name" value="DEXDc"/>
    <property type="match status" value="1"/>
</dbReference>
<evidence type="ECO:0000256" key="1">
    <source>
        <dbReference type="ARBA" id="ARBA00022741"/>
    </source>
</evidence>
<dbReference type="InterPro" id="IPR049730">
    <property type="entry name" value="SNF2/RAD54-like_C"/>
</dbReference>
<evidence type="ECO:0000313" key="8">
    <source>
        <dbReference type="Proteomes" id="UP001211065"/>
    </source>
</evidence>
<reference evidence="7" key="1">
    <citation type="submission" date="2020-05" db="EMBL/GenBank/DDBJ databases">
        <title>Phylogenomic resolution of chytrid fungi.</title>
        <authorList>
            <person name="Stajich J.E."/>
            <person name="Amses K."/>
            <person name="Simmons R."/>
            <person name="Seto K."/>
            <person name="Myers J."/>
            <person name="Bonds A."/>
            <person name="Quandt C.A."/>
            <person name="Barry K."/>
            <person name="Liu P."/>
            <person name="Grigoriev I."/>
            <person name="Longcore J.E."/>
            <person name="James T.Y."/>
        </authorList>
    </citation>
    <scope>NUCLEOTIDE SEQUENCE</scope>
    <source>
        <strain evidence="7">JEL0476</strain>
    </source>
</reference>
<evidence type="ECO:0000256" key="2">
    <source>
        <dbReference type="ARBA" id="ARBA00022801"/>
    </source>
</evidence>
<evidence type="ECO:0000256" key="4">
    <source>
        <dbReference type="SAM" id="MobiDB-lite"/>
    </source>
</evidence>
<evidence type="ECO:0000259" key="6">
    <source>
        <dbReference type="PROSITE" id="PS51194"/>
    </source>
</evidence>
<organism evidence="7 8">
    <name type="scientific">Clydaea vesicula</name>
    <dbReference type="NCBI Taxonomy" id="447962"/>
    <lineage>
        <taxon>Eukaryota</taxon>
        <taxon>Fungi</taxon>
        <taxon>Fungi incertae sedis</taxon>
        <taxon>Chytridiomycota</taxon>
        <taxon>Chytridiomycota incertae sedis</taxon>
        <taxon>Chytridiomycetes</taxon>
        <taxon>Lobulomycetales</taxon>
        <taxon>Lobulomycetaceae</taxon>
        <taxon>Clydaea</taxon>
    </lineage>
</organism>
<feature type="domain" description="Helicase C-terminal" evidence="6">
    <location>
        <begin position="756"/>
        <end position="900"/>
    </location>
</feature>
<dbReference type="PROSITE" id="PS51192">
    <property type="entry name" value="HELICASE_ATP_BIND_1"/>
    <property type="match status" value="1"/>
</dbReference>
<dbReference type="GO" id="GO:0004386">
    <property type="term" value="F:helicase activity"/>
    <property type="evidence" value="ECO:0007669"/>
    <property type="project" value="UniProtKB-KW"/>
</dbReference>
<dbReference type="Pfam" id="PF00271">
    <property type="entry name" value="Helicase_C"/>
    <property type="match status" value="1"/>
</dbReference>
<dbReference type="PANTHER" id="PTHR10799">
    <property type="entry name" value="SNF2/RAD54 HELICASE FAMILY"/>
    <property type="match status" value="1"/>
</dbReference>
<dbReference type="Gene3D" id="3.40.50.300">
    <property type="entry name" value="P-loop containing nucleotide triphosphate hydrolases"/>
    <property type="match status" value="1"/>
</dbReference>
<dbReference type="InterPro" id="IPR014001">
    <property type="entry name" value="Helicase_ATP-bd"/>
</dbReference>
<evidence type="ECO:0000313" key="7">
    <source>
        <dbReference type="EMBL" id="KAJ3223206.1"/>
    </source>
</evidence>
<keyword evidence="8" id="KW-1185">Reference proteome</keyword>
<dbReference type="SMART" id="SM00490">
    <property type="entry name" value="HELICc"/>
    <property type="match status" value="1"/>
</dbReference>
<keyword evidence="2" id="KW-0378">Hydrolase</keyword>
<dbReference type="CDD" id="cd18793">
    <property type="entry name" value="SF2_C_SNF"/>
    <property type="match status" value="1"/>
</dbReference>
<feature type="region of interest" description="Disordered" evidence="4">
    <location>
        <begin position="223"/>
        <end position="243"/>
    </location>
</feature>
<proteinExistence type="predicted"/>
<feature type="domain" description="Helicase ATP-binding" evidence="5">
    <location>
        <begin position="376"/>
        <end position="544"/>
    </location>
</feature>
<dbReference type="InterPro" id="IPR027417">
    <property type="entry name" value="P-loop_NTPase"/>
</dbReference>